<dbReference type="PANTHER" id="PTHR23416">
    <property type="entry name" value="SIALIC ACID SYNTHASE-RELATED"/>
    <property type="match status" value="1"/>
</dbReference>
<dbReference type="OrthoDB" id="9812571at2"/>
<dbReference type="AlphaFoldDB" id="A0A0R2FKT4"/>
<keyword evidence="3" id="KW-0677">Repeat</keyword>
<evidence type="ECO:0000313" key="5">
    <source>
        <dbReference type="Proteomes" id="UP000051442"/>
    </source>
</evidence>
<dbReference type="GO" id="GO:0008374">
    <property type="term" value="F:O-acyltransferase activity"/>
    <property type="evidence" value="ECO:0007669"/>
    <property type="project" value="TreeGrafter"/>
</dbReference>
<dbReference type="InterPro" id="IPR051159">
    <property type="entry name" value="Hexapeptide_acetyltransf"/>
</dbReference>
<evidence type="ECO:0000256" key="2">
    <source>
        <dbReference type="ARBA" id="ARBA00022679"/>
    </source>
</evidence>
<evidence type="ECO:0000256" key="1">
    <source>
        <dbReference type="ARBA" id="ARBA00007274"/>
    </source>
</evidence>
<dbReference type="EMBL" id="AYZM01000003">
    <property type="protein sequence ID" value="KRN26949.1"/>
    <property type="molecule type" value="Genomic_DNA"/>
</dbReference>
<dbReference type="STRING" id="1423804.FD14_GL003090"/>
<dbReference type="Gene3D" id="2.160.10.10">
    <property type="entry name" value="Hexapeptide repeat proteins"/>
    <property type="match status" value="1"/>
</dbReference>
<protein>
    <submittedName>
        <fullName evidence="4">Isoleucine patch superfamily acetyltransferase</fullName>
    </submittedName>
</protein>
<gene>
    <name evidence="4" type="ORF">FD14_GL003090</name>
</gene>
<dbReference type="InterPro" id="IPR001451">
    <property type="entry name" value="Hexapep"/>
</dbReference>
<dbReference type="PANTHER" id="PTHR23416:SF23">
    <property type="entry name" value="ACETYLTRANSFERASE C18B11.09C-RELATED"/>
    <property type="match status" value="1"/>
</dbReference>
<evidence type="ECO:0000256" key="3">
    <source>
        <dbReference type="ARBA" id="ARBA00022737"/>
    </source>
</evidence>
<comment type="similarity">
    <text evidence="1">Belongs to the transferase hexapeptide repeat family.</text>
</comment>
<sequence length="185" mass="19848">MNLETLINAGPISWSGETARTVDAVVAETSNHLIALNQATTDTERRAQLATILGTELPETSVINPPFQTDFERHTTIGDHVFINRENFFVDLGGITIEDNVLLGPRVTLISVNHNEIPAHRRDLVLKSVRICRGAWLGANVTVVPGVTVGENAIVAAGAVVTKDVPANTMVAGVPAKVIRPVHTH</sequence>
<comment type="caution">
    <text evidence="4">The sequence shown here is derived from an EMBL/GenBank/DDBJ whole genome shotgun (WGS) entry which is preliminary data.</text>
</comment>
<dbReference type="PROSITE" id="PS00101">
    <property type="entry name" value="HEXAPEP_TRANSFERASES"/>
    <property type="match status" value="1"/>
</dbReference>
<keyword evidence="5" id="KW-1185">Reference proteome</keyword>
<proteinExistence type="inferred from homology"/>
<dbReference type="SUPFAM" id="SSF51161">
    <property type="entry name" value="Trimeric LpxA-like enzymes"/>
    <property type="match status" value="1"/>
</dbReference>
<dbReference type="InterPro" id="IPR011004">
    <property type="entry name" value="Trimer_LpxA-like_sf"/>
</dbReference>
<accession>A0A0R2FKT4</accession>
<reference evidence="4 5" key="1">
    <citation type="journal article" date="2015" name="Genome Announc.">
        <title>Expanding the biotechnology potential of lactobacilli through comparative genomics of 213 strains and associated genera.</title>
        <authorList>
            <person name="Sun Z."/>
            <person name="Harris H.M."/>
            <person name="McCann A."/>
            <person name="Guo C."/>
            <person name="Argimon S."/>
            <person name="Zhang W."/>
            <person name="Yang X."/>
            <person name="Jeffery I.B."/>
            <person name="Cooney J.C."/>
            <person name="Kagawa T.F."/>
            <person name="Liu W."/>
            <person name="Song Y."/>
            <person name="Salvetti E."/>
            <person name="Wrobel A."/>
            <person name="Rasinkangas P."/>
            <person name="Parkhill J."/>
            <person name="Rea M.C."/>
            <person name="O'Sullivan O."/>
            <person name="Ritari J."/>
            <person name="Douillard F.P."/>
            <person name="Paul Ross R."/>
            <person name="Yang R."/>
            <person name="Briner A.E."/>
            <person name="Felis G.E."/>
            <person name="de Vos W.M."/>
            <person name="Barrangou R."/>
            <person name="Klaenhammer T.R."/>
            <person name="Caufield P.W."/>
            <person name="Cui Y."/>
            <person name="Zhang H."/>
            <person name="O'Toole P.W."/>
        </authorList>
    </citation>
    <scope>NUCLEOTIDE SEQUENCE [LARGE SCALE GENOMIC DNA]</scope>
    <source>
        <strain evidence="4 5">DSM 23365</strain>
    </source>
</reference>
<evidence type="ECO:0000313" key="4">
    <source>
        <dbReference type="EMBL" id="KRN26949.1"/>
    </source>
</evidence>
<dbReference type="Proteomes" id="UP000051442">
    <property type="component" value="Unassembled WGS sequence"/>
</dbReference>
<organism evidence="4 5">
    <name type="scientific">Secundilactobacillus similis DSM 23365 = JCM 2765</name>
    <dbReference type="NCBI Taxonomy" id="1423804"/>
    <lineage>
        <taxon>Bacteria</taxon>
        <taxon>Bacillati</taxon>
        <taxon>Bacillota</taxon>
        <taxon>Bacilli</taxon>
        <taxon>Lactobacillales</taxon>
        <taxon>Lactobacillaceae</taxon>
        <taxon>Secundilactobacillus</taxon>
    </lineage>
</organism>
<dbReference type="RefSeq" id="WP_082405019.1">
    <property type="nucleotide sequence ID" value="NZ_AYZM01000003.1"/>
</dbReference>
<dbReference type="InterPro" id="IPR018357">
    <property type="entry name" value="Hexapep_transf_CS"/>
</dbReference>
<dbReference type="PATRIC" id="fig|1423804.4.peg.3324"/>
<name>A0A0R2FKT4_9LACO</name>
<dbReference type="Pfam" id="PF00132">
    <property type="entry name" value="Hexapep"/>
    <property type="match status" value="1"/>
</dbReference>
<keyword evidence="2 4" id="KW-0808">Transferase</keyword>